<keyword evidence="5" id="KW-0460">Magnesium</keyword>
<evidence type="ECO:0000256" key="9">
    <source>
        <dbReference type="ARBA" id="ARBA00048173"/>
    </source>
</evidence>
<dbReference type="CDD" id="cd03487">
    <property type="entry name" value="RT_Bac_retron_II"/>
    <property type="match status" value="1"/>
</dbReference>
<evidence type="ECO:0000256" key="2">
    <source>
        <dbReference type="ARBA" id="ARBA00022679"/>
    </source>
</evidence>
<evidence type="ECO:0000256" key="8">
    <source>
        <dbReference type="ARBA" id="ARBA00034120"/>
    </source>
</evidence>
<dbReference type="GO" id="GO:0003964">
    <property type="term" value="F:RNA-directed DNA polymerase activity"/>
    <property type="evidence" value="ECO:0007669"/>
    <property type="project" value="UniProtKB-KW"/>
</dbReference>
<evidence type="ECO:0000256" key="3">
    <source>
        <dbReference type="ARBA" id="ARBA00022695"/>
    </source>
</evidence>
<dbReference type="EC" id="2.7.7.49" evidence="1"/>
<protein>
    <recommendedName>
        <fullName evidence="1">RNA-directed DNA polymerase</fullName>
        <ecNumber evidence="1">2.7.7.49</ecNumber>
    </recommendedName>
</protein>
<dbReference type="PROSITE" id="PS50878">
    <property type="entry name" value="RT_POL"/>
    <property type="match status" value="1"/>
</dbReference>
<dbReference type="NCBIfam" id="NF038233">
    <property type="entry name" value="retron_St85_RT"/>
    <property type="match status" value="1"/>
</dbReference>
<evidence type="ECO:0000256" key="4">
    <source>
        <dbReference type="ARBA" id="ARBA00022723"/>
    </source>
</evidence>
<evidence type="ECO:0000256" key="6">
    <source>
        <dbReference type="ARBA" id="ARBA00022918"/>
    </source>
</evidence>
<evidence type="ECO:0000256" key="1">
    <source>
        <dbReference type="ARBA" id="ARBA00012493"/>
    </source>
</evidence>
<dbReference type="InterPro" id="IPR000123">
    <property type="entry name" value="Reverse_transcriptase_msDNA"/>
</dbReference>
<comment type="similarity">
    <text evidence="8">Belongs to the bacterial reverse transcriptase family.</text>
</comment>
<reference evidence="11 12" key="1">
    <citation type="submission" date="2024-03" db="EMBL/GenBank/DDBJ databases">
        <title>Human intestinal bacterial collection.</title>
        <authorList>
            <person name="Pauvert C."/>
            <person name="Hitch T.C.A."/>
            <person name="Clavel T."/>
        </authorList>
    </citation>
    <scope>NUCLEOTIDE SEQUENCE [LARGE SCALE GENOMIC DNA]</scope>
    <source>
        <strain evidence="11 12">CLA-AA-H132</strain>
    </source>
</reference>
<dbReference type="PANTHER" id="PTHR34047">
    <property type="entry name" value="NUCLEAR INTRON MATURASE 1, MITOCHONDRIAL-RELATED"/>
    <property type="match status" value="1"/>
</dbReference>
<comment type="caution">
    <text evidence="11">The sequence shown here is derived from an EMBL/GenBank/DDBJ whole genome shotgun (WGS) entry which is preliminary data.</text>
</comment>
<evidence type="ECO:0000256" key="7">
    <source>
        <dbReference type="ARBA" id="ARBA00023118"/>
    </source>
</evidence>
<keyword evidence="6 11" id="KW-0695">RNA-directed DNA polymerase</keyword>
<dbReference type="PRINTS" id="PR00866">
    <property type="entry name" value="RNADNAPOLMS"/>
</dbReference>
<keyword evidence="4" id="KW-0479">Metal-binding</keyword>
<organism evidence="11 12">
    <name type="scientific">Laedolimicola intestinihominis</name>
    <dbReference type="NCBI Taxonomy" id="3133166"/>
    <lineage>
        <taxon>Bacteria</taxon>
        <taxon>Bacillati</taxon>
        <taxon>Bacillota</taxon>
        <taxon>Clostridia</taxon>
        <taxon>Lachnospirales</taxon>
        <taxon>Lachnospiraceae</taxon>
        <taxon>Laedolimicola</taxon>
    </lineage>
</organism>
<feature type="domain" description="Reverse transcriptase" evidence="10">
    <location>
        <begin position="57"/>
        <end position="267"/>
    </location>
</feature>
<dbReference type="Pfam" id="PF00078">
    <property type="entry name" value="RVT_1"/>
    <property type="match status" value="1"/>
</dbReference>
<dbReference type="InterPro" id="IPR000477">
    <property type="entry name" value="RT_dom"/>
</dbReference>
<accession>A0ABV1FFC0</accession>
<dbReference type="SUPFAM" id="SSF56672">
    <property type="entry name" value="DNA/RNA polymerases"/>
    <property type="match status" value="1"/>
</dbReference>
<dbReference type="InterPro" id="IPR051083">
    <property type="entry name" value="GrpII_Intron_Splice-Mob/Def"/>
</dbReference>
<gene>
    <name evidence="11" type="ORF">WMO29_05475</name>
</gene>
<evidence type="ECO:0000256" key="5">
    <source>
        <dbReference type="ARBA" id="ARBA00022842"/>
    </source>
</evidence>
<evidence type="ECO:0000313" key="12">
    <source>
        <dbReference type="Proteomes" id="UP001438008"/>
    </source>
</evidence>
<dbReference type="PANTHER" id="PTHR34047:SF7">
    <property type="entry name" value="RNA-DIRECTED DNA POLYMERASE"/>
    <property type="match status" value="1"/>
</dbReference>
<evidence type="ECO:0000313" key="11">
    <source>
        <dbReference type="EMBL" id="MEQ2471941.1"/>
    </source>
</evidence>
<keyword evidence="12" id="KW-1185">Reference proteome</keyword>
<proteinExistence type="inferred from homology"/>
<dbReference type="Proteomes" id="UP001438008">
    <property type="component" value="Unassembled WGS sequence"/>
</dbReference>
<keyword evidence="2" id="KW-0808">Transferase</keyword>
<dbReference type="InterPro" id="IPR043502">
    <property type="entry name" value="DNA/RNA_pol_sf"/>
</dbReference>
<keyword evidence="3" id="KW-0548">Nucleotidyltransferase</keyword>
<sequence length="341" mass="40378">MDKAEYIKNLRKLLTEYNESEEDIQAAIKYADNMIDLNLPVIFDKAHFAALVGIELEGLTVMMANLEENYYRKAEIEKKNGGIRELLIPAMKLRLIQRWILKNILYELRISDQAMGFRKEHSIATNAKAHLGKKCVVNMDMKDFFPSITQEQVFRVFYYYGYTIEVSYILSRLCTYEGKVPQGAPTSPYLSNIICLKLDKRLYRVAEKYQAVYTRYADDLTFSSDYDIKNIVIPVKKIIEDEKFFINERKTRIQYNYQRQEVTGVVVSGDKIRVKKKYKKKIFQEIYYCKKYGLANHLQHIGCSKRFYKEHMYGKAYFVYMIEPDIGKELLRQLDKIEWEI</sequence>
<keyword evidence="7" id="KW-0051">Antiviral defense</keyword>
<dbReference type="RefSeq" id="WP_349164098.1">
    <property type="nucleotide sequence ID" value="NZ_JBBMFE010000003.1"/>
</dbReference>
<comment type="catalytic activity">
    <reaction evidence="9">
        <text>DNA(n) + a 2'-deoxyribonucleoside 5'-triphosphate = DNA(n+1) + diphosphate</text>
        <dbReference type="Rhea" id="RHEA:22508"/>
        <dbReference type="Rhea" id="RHEA-COMP:17339"/>
        <dbReference type="Rhea" id="RHEA-COMP:17340"/>
        <dbReference type="ChEBI" id="CHEBI:33019"/>
        <dbReference type="ChEBI" id="CHEBI:61560"/>
        <dbReference type="ChEBI" id="CHEBI:173112"/>
        <dbReference type="EC" id="2.7.7.49"/>
    </reaction>
</comment>
<dbReference type="EMBL" id="JBBMFE010000003">
    <property type="protein sequence ID" value="MEQ2471941.1"/>
    <property type="molecule type" value="Genomic_DNA"/>
</dbReference>
<name>A0ABV1FFC0_9FIRM</name>
<evidence type="ECO:0000259" key="10">
    <source>
        <dbReference type="PROSITE" id="PS50878"/>
    </source>
</evidence>